<dbReference type="Proteomes" id="UP000318199">
    <property type="component" value="Unassembled WGS sequence"/>
</dbReference>
<dbReference type="SUPFAM" id="SSF51419">
    <property type="entry name" value="PLP-binding barrel"/>
    <property type="match status" value="1"/>
</dbReference>
<evidence type="ECO:0000256" key="2">
    <source>
        <dbReference type="ARBA" id="ARBA00023239"/>
    </source>
</evidence>
<dbReference type="InterPro" id="IPR029066">
    <property type="entry name" value="PLP-binding_barrel"/>
</dbReference>
<dbReference type="SMART" id="SM01119">
    <property type="entry name" value="D-ser_dehydrat"/>
    <property type="match status" value="1"/>
</dbReference>
<dbReference type="GO" id="GO:0016829">
    <property type="term" value="F:lyase activity"/>
    <property type="evidence" value="ECO:0007669"/>
    <property type="project" value="UniProtKB-KW"/>
</dbReference>
<dbReference type="PANTHER" id="PTHR28004">
    <property type="entry name" value="ZGC:162816-RELATED"/>
    <property type="match status" value="1"/>
</dbReference>
<dbReference type="InterPro" id="IPR042208">
    <property type="entry name" value="D-ser_dehydrat-like_sf"/>
</dbReference>
<proteinExistence type="inferred from homology"/>
<dbReference type="Gene3D" id="2.40.37.20">
    <property type="entry name" value="D-serine dehydratase-like domain"/>
    <property type="match status" value="1"/>
</dbReference>
<keyword evidence="2" id="KW-0456">Lyase</keyword>
<evidence type="ECO:0000313" key="4">
    <source>
        <dbReference type="EMBL" id="TWO71748.1"/>
    </source>
</evidence>
<dbReference type="AlphaFoldDB" id="A0A562ZTT6"/>
<reference evidence="4 5" key="1">
    <citation type="submission" date="2019-07" db="EMBL/GenBank/DDBJ databases">
        <title>Caenimonas sedimenti sp. nov., isolated from activated sludge.</title>
        <authorList>
            <person name="Xu J."/>
        </authorList>
    </citation>
    <scope>NUCLEOTIDE SEQUENCE [LARGE SCALE GENOMIC DNA]</scope>
    <source>
        <strain evidence="4 5">HX-9-20</strain>
    </source>
</reference>
<dbReference type="CDD" id="cd06818">
    <property type="entry name" value="PLPDE_III_cryptic_DSD"/>
    <property type="match status" value="1"/>
</dbReference>
<dbReference type="InterPro" id="IPR051466">
    <property type="entry name" value="D-amino_acid_metab_enzyme"/>
</dbReference>
<dbReference type="Gene3D" id="3.20.20.10">
    <property type="entry name" value="Alanine racemase"/>
    <property type="match status" value="1"/>
</dbReference>
<keyword evidence="5" id="KW-1185">Reference proteome</keyword>
<organism evidence="4 5">
    <name type="scientific">Caenimonas sedimenti</name>
    <dbReference type="NCBI Taxonomy" id="2596921"/>
    <lineage>
        <taxon>Bacteria</taxon>
        <taxon>Pseudomonadati</taxon>
        <taxon>Pseudomonadota</taxon>
        <taxon>Betaproteobacteria</taxon>
        <taxon>Burkholderiales</taxon>
        <taxon>Comamonadaceae</taxon>
        <taxon>Caenimonas</taxon>
    </lineage>
</organism>
<dbReference type="RefSeq" id="WP_145892689.1">
    <property type="nucleotide sequence ID" value="NZ_VOBQ01000006.1"/>
</dbReference>
<dbReference type="Pfam" id="PF14031">
    <property type="entry name" value="D-ser_dehydrat"/>
    <property type="match status" value="1"/>
</dbReference>
<name>A0A562ZTT6_9BURK</name>
<dbReference type="EMBL" id="VOBQ01000006">
    <property type="protein sequence ID" value="TWO71748.1"/>
    <property type="molecule type" value="Genomic_DNA"/>
</dbReference>
<protein>
    <submittedName>
        <fullName evidence="4">Amino acid deaminase</fullName>
    </submittedName>
</protein>
<evidence type="ECO:0000259" key="3">
    <source>
        <dbReference type="SMART" id="SM01119"/>
    </source>
</evidence>
<feature type="domain" description="D-serine dehydratase-like" evidence="3">
    <location>
        <begin position="313"/>
        <end position="414"/>
    </location>
</feature>
<accession>A0A562ZTT6</accession>
<dbReference type="OrthoDB" id="9811417at2"/>
<dbReference type="Pfam" id="PF01168">
    <property type="entry name" value="Ala_racemase_N"/>
    <property type="match status" value="1"/>
</dbReference>
<dbReference type="InterPro" id="IPR001608">
    <property type="entry name" value="Ala_racemase_N"/>
</dbReference>
<dbReference type="InterPro" id="IPR026956">
    <property type="entry name" value="D-ser_dehydrat-like_dom"/>
</dbReference>
<sequence>MILQDLLDPTLDASSKGYPHHAQPMRRSEIGAQGWNVLRGDLPLPVAVIRRDALAGNLKWMQEFAAGRGVGLAPHGKTTMSPQLFRKQLDAGAWGLTFATVGQLRAGVTAGAKRCLIANQVFRSVDLQGIADLKRAHGGLRIAFLVDSLAQLELIEGWHVAQQGVEPFEVLLELGLDGGRTGCRTHEQALALAQRLRSGKATKLVGIECYEGLGATGDSGKDTAYADALMQRVRDIAKACDEQQLFETGEILLTAGGSAIFDLVADHLKLQLSRPVQGLLRSGCYVTHDHGTYHRFMNAVATRMGCGHGLHAAMEVWAAVQSCPEPGLAILTVGKRDISYDLELPLPIAFVKPGSENLTPAPTDWTIGGLNDQHAYLRGTGPEHQALRVGDLVALGISHPCTTFDKWRWMPVVDDQYNVRDAIVTCF</sequence>
<dbReference type="PANTHER" id="PTHR28004:SF8">
    <property type="entry name" value="D-SERINE DEAMINASE"/>
    <property type="match status" value="1"/>
</dbReference>
<comment type="similarity">
    <text evidence="1">Belongs to the DSD1 family.</text>
</comment>
<evidence type="ECO:0000313" key="5">
    <source>
        <dbReference type="Proteomes" id="UP000318199"/>
    </source>
</evidence>
<evidence type="ECO:0000256" key="1">
    <source>
        <dbReference type="ARBA" id="ARBA00005323"/>
    </source>
</evidence>
<gene>
    <name evidence="4" type="ORF">FN976_09050</name>
</gene>
<comment type="caution">
    <text evidence="4">The sequence shown here is derived from an EMBL/GenBank/DDBJ whole genome shotgun (WGS) entry which is preliminary data.</text>
</comment>